<accession>A0A4T0HY80</accession>
<gene>
    <name evidence="2" type="ORF">E3P90_03485</name>
</gene>
<dbReference type="Proteomes" id="UP000306954">
    <property type="component" value="Unassembled WGS sequence"/>
</dbReference>
<dbReference type="EMBL" id="SPOF01000049">
    <property type="protein sequence ID" value="TIB08936.1"/>
    <property type="molecule type" value="Genomic_DNA"/>
</dbReference>
<protein>
    <submittedName>
        <fullName evidence="2">Uncharacterized protein</fullName>
    </submittedName>
</protein>
<evidence type="ECO:0000256" key="1">
    <source>
        <dbReference type="SAM" id="MobiDB-lite"/>
    </source>
</evidence>
<evidence type="ECO:0000313" key="2">
    <source>
        <dbReference type="EMBL" id="TIB08936.1"/>
    </source>
</evidence>
<sequence>MANRPGFSRLVKAFCDKWLDQVEEQKEIDLLFTKASLAAFSANQSTCEDSLEMTYQVALASDPRVVKTEAAGSKLATIPDPPSSNPRTPLHDTYAIGSTTWNAVRLYADTKLDGC</sequence>
<reference evidence="2 3" key="1">
    <citation type="submission" date="2019-03" db="EMBL/GenBank/DDBJ databases">
        <title>Sequencing 23 genomes of Wallemia ichthyophaga.</title>
        <authorList>
            <person name="Gostincar C."/>
        </authorList>
    </citation>
    <scope>NUCLEOTIDE SEQUENCE [LARGE SCALE GENOMIC DNA]</scope>
    <source>
        <strain evidence="2 3">EXF-8621</strain>
    </source>
</reference>
<evidence type="ECO:0000313" key="3">
    <source>
        <dbReference type="Proteomes" id="UP000306954"/>
    </source>
</evidence>
<comment type="caution">
    <text evidence="2">The sequence shown here is derived from an EMBL/GenBank/DDBJ whole genome shotgun (WGS) entry which is preliminary data.</text>
</comment>
<proteinExistence type="predicted"/>
<feature type="region of interest" description="Disordered" evidence="1">
    <location>
        <begin position="72"/>
        <end position="91"/>
    </location>
</feature>
<name>A0A4T0HY80_WALIC</name>
<organism evidence="2 3">
    <name type="scientific">Wallemia ichthyophaga</name>
    <dbReference type="NCBI Taxonomy" id="245174"/>
    <lineage>
        <taxon>Eukaryota</taxon>
        <taxon>Fungi</taxon>
        <taxon>Dikarya</taxon>
        <taxon>Basidiomycota</taxon>
        <taxon>Wallemiomycotina</taxon>
        <taxon>Wallemiomycetes</taxon>
        <taxon>Wallemiales</taxon>
        <taxon>Wallemiaceae</taxon>
        <taxon>Wallemia</taxon>
    </lineage>
</organism>
<dbReference type="AlphaFoldDB" id="A0A4T0HY80"/>